<comment type="caution">
    <text evidence="1">The sequence shown here is derived from an EMBL/GenBank/DDBJ whole genome shotgun (WGS) entry which is preliminary data.</text>
</comment>
<evidence type="ECO:0000313" key="1">
    <source>
        <dbReference type="EMBL" id="KAG6588525.1"/>
    </source>
</evidence>
<keyword evidence="2" id="KW-1185">Reference proteome</keyword>
<dbReference type="Proteomes" id="UP000685013">
    <property type="component" value="Chromosome 11"/>
</dbReference>
<proteinExistence type="predicted"/>
<evidence type="ECO:0000313" key="2">
    <source>
        <dbReference type="Proteomes" id="UP000685013"/>
    </source>
</evidence>
<protein>
    <submittedName>
        <fullName evidence="1">Uncharacterized protein</fullName>
    </submittedName>
</protein>
<accession>A0AAV6MX51</accession>
<name>A0AAV6MX51_9ROSI</name>
<organism evidence="1 2">
    <name type="scientific">Cucurbita argyrosperma subsp. sororia</name>
    <dbReference type="NCBI Taxonomy" id="37648"/>
    <lineage>
        <taxon>Eukaryota</taxon>
        <taxon>Viridiplantae</taxon>
        <taxon>Streptophyta</taxon>
        <taxon>Embryophyta</taxon>
        <taxon>Tracheophyta</taxon>
        <taxon>Spermatophyta</taxon>
        <taxon>Magnoliopsida</taxon>
        <taxon>eudicotyledons</taxon>
        <taxon>Gunneridae</taxon>
        <taxon>Pentapetalae</taxon>
        <taxon>rosids</taxon>
        <taxon>fabids</taxon>
        <taxon>Cucurbitales</taxon>
        <taxon>Cucurbitaceae</taxon>
        <taxon>Cucurbiteae</taxon>
        <taxon>Cucurbita</taxon>
    </lineage>
</organism>
<feature type="non-terminal residue" evidence="1">
    <location>
        <position position="1"/>
    </location>
</feature>
<reference evidence="1 2" key="1">
    <citation type="journal article" date="2021" name="Hortic Res">
        <title>The domestication of Cucurbita argyrosperma as revealed by the genome of its wild relative.</title>
        <authorList>
            <person name="Barrera-Redondo J."/>
            <person name="Sanchez-de la Vega G."/>
            <person name="Aguirre-Liguori J.A."/>
            <person name="Castellanos-Morales G."/>
            <person name="Gutierrez-Guerrero Y.T."/>
            <person name="Aguirre-Dugua X."/>
            <person name="Aguirre-Planter E."/>
            <person name="Tenaillon M.I."/>
            <person name="Lira-Saade R."/>
            <person name="Eguiarte L.E."/>
        </authorList>
    </citation>
    <scope>NUCLEOTIDE SEQUENCE [LARGE SCALE GENOMIC DNA]</scope>
    <source>
        <strain evidence="1">JBR-2021</strain>
    </source>
</reference>
<gene>
    <name evidence="1" type="ORF">SDJN03_17090</name>
</gene>
<dbReference type="AlphaFoldDB" id="A0AAV6MX51"/>
<dbReference type="EMBL" id="JAGKQH010000011">
    <property type="protein sequence ID" value="KAG6588525.1"/>
    <property type="molecule type" value="Genomic_DNA"/>
</dbReference>
<sequence>MLNEQLGDARMVFSERVQRMDGDPWQPEAIRYGLLDSEIGFEESRSACCGLWDHNNASIGWGGEGDCVFLGRQSGGMCGWDLYNPTRGCGNSFALRILAWRDQPFSPASAVRATIGDLVK</sequence>